<sequence length="283" mass="32555">MDLRVAEFEIYVQFERQSQAPQRVFKAVADLITAFGKFDELLAQIVLPELQTDLLLDDVETGSIRSKLATVLRGIPDTAIENFDWKKLVGHFLLKAKYRLLRFLEGRTGVYDVRELENLRLEIENMAPTTHLNPLQVPGQLPMGKLVALLEDIVRAASQLRPTDYAEYRSTAGKVRINPHFDTSNLRALLESSSELSENEYLVRIKRPDFMGEAMWELVLRNHPITAKIADTDWLTEFQEGRVVMRPCDYLRVRLQTKTTYQGTFGHPLLHYTVLKVLDVKRA</sequence>
<proteinExistence type="predicted"/>
<reference evidence="1 2" key="1">
    <citation type="journal article" date="2011" name="Int. J. Syst. Evol. Microbiol.">
        <title>Hymenobacter yonginensis sp. nov., isolated from a mesotrophic artificial lake.</title>
        <authorList>
            <person name="Joung Y."/>
            <person name="Cho S.H."/>
            <person name="Kim H."/>
            <person name="Kim S.B."/>
            <person name="Joh K."/>
        </authorList>
    </citation>
    <scope>NUCLEOTIDE SEQUENCE [LARGE SCALE GENOMIC DNA]</scope>
    <source>
        <strain evidence="1 2">KCTC 22745</strain>
    </source>
</reference>
<dbReference type="EMBL" id="CP115396">
    <property type="protein sequence ID" value="WBO85754.1"/>
    <property type="molecule type" value="Genomic_DNA"/>
</dbReference>
<evidence type="ECO:0000313" key="1">
    <source>
        <dbReference type="EMBL" id="WBO85754.1"/>
    </source>
</evidence>
<dbReference type="Proteomes" id="UP001211872">
    <property type="component" value="Chromosome"/>
</dbReference>
<dbReference type="RefSeq" id="WP_270128368.1">
    <property type="nucleotide sequence ID" value="NZ_CP115396.1"/>
</dbReference>
<accession>A0ABY7PSC3</accession>
<keyword evidence="2" id="KW-1185">Reference proteome</keyword>
<organism evidence="1 2">
    <name type="scientific">Hymenobacter yonginensis</name>
    <dbReference type="NCBI Taxonomy" id="748197"/>
    <lineage>
        <taxon>Bacteria</taxon>
        <taxon>Pseudomonadati</taxon>
        <taxon>Bacteroidota</taxon>
        <taxon>Cytophagia</taxon>
        <taxon>Cytophagales</taxon>
        <taxon>Hymenobacteraceae</taxon>
        <taxon>Hymenobacter</taxon>
    </lineage>
</organism>
<name>A0ABY7PSC3_9BACT</name>
<protein>
    <submittedName>
        <fullName evidence="1">Uncharacterized protein</fullName>
    </submittedName>
</protein>
<gene>
    <name evidence="1" type="ORF">O9Z63_05790</name>
</gene>
<evidence type="ECO:0000313" key="2">
    <source>
        <dbReference type="Proteomes" id="UP001211872"/>
    </source>
</evidence>